<comment type="caution">
    <text evidence="2">The sequence shown here is derived from an EMBL/GenBank/DDBJ whole genome shotgun (WGS) entry which is preliminary data.</text>
</comment>
<keyword evidence="1" id="KW-1133">Transmembrane helix</keyword>
<evidence type="ECO:0000256" key="1">
    <source>
        <dbReference type="SAM" id="Phobius"/>
    </source>
</evidence>
<protein>
    <submittedName>
        <fullName evidence="2">Uncharacterized protein</fullName>
    </submittedName>
</protein>
<evidence type="ECO:0000313" key="3">
    <source>
        <dbReference type="Proteomes" id="UP000024836"/>
    </source>
</evidence>
<name>A0A058ZPE0_9RHOB</name>
<dbReference type="RefSeq" id="WP_035249045.1">
    <property type="nucleotide sequence ID" value="NZ_AQQY01000002.1"/>
</dbReference>
<accession>A0A058ZPE0</accession>
<organism evidence="2 3">
    <name type="scientific">Actibacterium atlanticum</name>
    <dbReference type="NCBI Taxonomy" id="1461693"/>
    <lineage>
        <taxon>Bacteria</taxon>
        <taxon>Pseudomonadati</taxon>
        <taxon>Pseudomonadota</taxon>
        <taxon>Alphaproteobacteria</taxon>
        <taxon>Rhodobacterales</taxon>
        <taxon>Roseobacteraceae</taxon>
        <taxon>Actibacterium</taxon>
    </lineage>
</organism>
<evidence type="ECO:0000313" key="2">
    <source>
        <dbReference type="EMBL" id="KCV83032.1"/>
    </source>
</evidence>
<proteinExistence type="predicted"/>
<gene>
    <name evidence="2" type="ORF">ATO10_05462</name>
</gene>
<dbReference type="EMBL" id="AQQY01000002">
    <property type="protein sequence ID" value="KCV83032.1"/>
    <property type="molecule type" value="Genomic_DNA"/>
</dbReference>
<feature type="transmembrane region" description="Helical" evidence="1">
    <location>
        <begin position="9"/>
        <end position="33"/>
    </location>
</feature>
<sequence>MLTRKHTSFLLLGGIALPVVYFVILTVQLSFLMPAHNTEVVEYRLDDLNSEFMAGLVAHLSSDVAYECESQQTRYVCYRETTRIVLPFEASRIYLRGPLPSGILAWPRENTALSAALNDIDVYLAANKVSINKEAERGAR</sequence>
<keyword evidence="1" id="KW-0812">Transmembrane</keyword>
<keyword evidence="1" id="KW-0472">Membrane</keyword>
<reference evidence="2 3" key="1">
    <citation type="submission" date="2013-04" db="EMBL/GenBank/DDBJ databases">
        <title>Shimia sp. 22II-S11-Z10 Genome Sequencing.</title>
        <authorList>
            <person name="Lai Q."/>
            <person name="Li G."/>
            <person name="Shao Z."/>
        </authorList>
    </citation>
    <scope>NUCLEOTIDE SEQUENCE [LARGE SCALE GENOMIC DNA]</scope>
    <source>
        <strain evidence="3">22II-S11-Z10</strain>
    </source>
</reference>
<dbReference type="Proteomes" id="UP000024836">
    <property type="component" value="Unassembled WGS sequence"/>
</dbReference>
<keyword evidence="3" id="KW-1185">Reference proteome</keyword>
<dbReference type="AlphaFoldDB" id="A0A058ZPE0"/>